<sequence>MLNKAIKIMFLGVLAFSLMGMGFGEHPDNATAYKKLSASQAKALMTDEEHYILLDVRTEEEFRERHIKGAILLPYTEIKNRAAFELSDKDALILIYCRSGRRNAIAAKELIGMGYTQVYDFGGINDWPYETASSADNSQQ</sequence>
<dbReference type="SMART" id="SM00450">
    <property type="entry name" value="RHOD"/>
    <property type="match status" value="1"/>
</dbReference>
<feature type="signal peptide" evidence="1">
    <location>
        <begin position="1"/>
        <end position="20"/>
    </location>
</feature>
<protein>
    <submittedName>
        <fullName evidence="3">Sulfurtransferase</fullName>
    </submittedName>
</protein>
<dbReference type="CDD" id="cd00158">
    <property type="entry name" value="RHOD"/>
    <property type="match status" value="1"/>
</dbReference>
<dbReference type="InterPro" id="IPR050229">
    <property type="entry name" value="GlpE_sulfurtransferase"/>
</dbReference>
<proteinExistence type="predicted"/>
<reference evidence="3" key="1">
    <citation type="submission" date="2016-04" db="EMBL/GenBank/DDBJ databases">
        <authorList>
            <person name="Evans L.H."/>
            <person name="Alamgir A."/>
            <person name="Owens N."/>
            <person name="Weber N.D."/>
            <person name="Virtaneva K."/>
            <person name="Barbian K."/>
            <person name="Babar A."/>
            <person name="Rosenke K."/>
        </authorList>
    </citation>
    <scope>NUCLEOTIDE SEQUENCE</scope>
    <source>
        <strain evidence="3">86</strain>
    </source>
</reference>
<name>A0A212KGC7_9DELT</name>
<dbReference type="PANTHER" id="PTHR43031">
    <property type="entry name" value="FAD-DEPENDENT OXIDOREDUCTASE"/>
    <property type="match status" value="1"/>
</dbReference>
<dbReference type="InterPro" id="IPR036873">
    <property type="entry name" value="Rhodanese-like_dom_sf"/>
</dbReference>
<keyword evidence="3" id="KW-0808">Transferase</keyword>
<feature type="domain" description="Rhodanese" evidence="2">
    <location>
        <begin position="47"/>
        <end position="133"/>
    </location>
</feature>
<dbReference type="PANTHER" id="PTHR43031:SF1">
    <property type="entry name" value="PYRIDINE NUCLEOTIDE-DISULPHIDE OXIDOREDUCTASE"/>
    <property type="match status" value="1"/>
</dbReference>
<evidence type="ECO:0000313" key="3">
    <source>
        <dbReference type="EMBL" id="SBW10697.1"/>
    </source>
</evidence>
<dbReference type="PROSITE" id="PS50206">
    <property type="entry name" value="RHODANESE_3"/>
    <property type="match status" value="1"/>
</dbReference>
<accession>A0A212KGC7</accession>
<dbReference type="Gene3D" id="3.40.250.10">
    <property type="entry name" value="Rhodanese-like domain"/>
    <property type="match status" value="1"/>
</dbReference>
<dbReference type="GO" id="GO:0016740">
    <property type="term" value="F:transferase activity"/>
    <property type="evidence" value="ECO:0007669"/>
    <property type="project" value="UniProtKB-KW"/>
</dbReference>
<keyword evidence="1" id="KW-0732">Signal</keyword>
<dbReference type="Pfam" id="PF00581">
    <property type="entry name" value="Rhodanese"/>
    <property type="match status" value="1"/>
</dbReference>
<evidence type="ECO:0000259" key="2">
    <source>
        <dbReference type="PROSITE" id="PS50206"/>
    </source>
</evidence>
<feature type="chain" id="PRO_5013188408" evidence="1">
    <location>
        <begin position="21"/>
        <end position="140"/>
    </location>
</feature>
<dbReference type="SUPFAM" id="SSF52821">
    <property type="entry name" value="Rhodanese/Cell cycle control phosphatase"/>
    <property type="match status" value="1"/>
</dbReference>
<dbReference type="EMBL" id="FLUQ01000006">
    <property type="protein sequence ID" value="SBW10697.1"/>
    <property type="molecule type" value="Genomic_DNA"/>
</dbReference>
<gene>
    <name evidence="3" type="ORF">KL86DPRO_60260</name>
</gene>
<dbReference type="AlphaFoldDB" id="A0A212KGC7"/>
<organism evidence="3">
    <name type="scientific">uncultured delta proteobacterium</name>
    <dbReference type="NCBI Taxonomy" id="34034"/>
    <lineage>
        <taxon>Bacteria</taxon>
        <taxon>Deltaproteobacteria</taxon>
        <taxon>environmental samples</taxon>
    </lineage>
</organism>
<dbReference type="InterPro" id="IPR001763">
    <property type="entry name" value="Rhodanese-like_dom"/>
</dbReference>
<evidence type="ECO:0000256" key="1">
    <source>
        <dbReference type="SAM" id="SignalP"/>
    </source>
</evidence>